<feature type="compositionally biased region" description="Polar residues" evidence="1">
    <location>
        <begin position="1568"/>
        <end position="1584"/>
    </location>
</feature>
<feature type="compositionally biased region" description="Basic residues" evidence="1">
    <location>
        <begin position="1424"/>
        <end position="1435"/>
    </location>
</feature>
<feature type="region of interest" description="Disordered" evidence="1">
    <location>
        <begin position="1202"/>
        <end position="1335"/>
    </location>
</feature>
<dbReference type="RefSeq" id="XP_040587774.1">
    <property type="nucleotide sequence ID" value="XM_040731840.1"/>
</dbReference>
<feature type="compositionally biased region" description="Polar residues" evidence="1">
    <location>
        <begin position="1447"/>
        <end position="1475"/>
    </location>
</feature>
<reference evidence="4" key="1">
    <citation type="submission" date="2025-08" db="UniProtKB">
        <authorList>
            <consortium name="RefSeq"/>
        </authorList>
    </citation>
    <scope>IDENTIFICATION</scope>
    <source>
        <tissue evidence="4">Liver</tissue>
    </source>
</reference>
<feature type="compositionally biased region" description="Polar residues" evidence="1">
    <location>
        <begin position="877"/>
        <end position="887"/>
    </location>
</feature>
<accession>A0ABM2W9Z8</accession>
<dbReference type="SUPFAM" id="SSF56399">
    <property type="entry name" value="ADP-ribosylation"/>
    <property type="match status" value="1"/>
</dbReference>
<dbReference type="GeneID" id="101842319"/>
<feature type="compositionally biased region" description="Polar residues" evidence="1">
    <location>
        <begin position="558"/>
        <end position="576"/>
    </location>
</feature>
<feature type="region of interest" description="Disordered" evidence="1">
    <location>
        <begin position="925"/>
        <end position="961"/>
    </location>
</feature>
<feature type="domain" description="TASOR pseudo-PARP" evidence="2">
    <location>
        <begin position="103"/>
        <end position="250"/>
    </location>
</feature>
<feature type="compositionally biased region" description="Low complexity" evidence="1">
    <location>
        <begin position="935"/>
        <end position="946"/>
    </location>
</feature>
<feature type="compositionally biased region" description="Polar residues" evidence="1">
    <location>
        <begin position="1549"/>
        <end position="1561"/>
    </location>
</feature>
<evidence type="ECO:0000259" key="2">
    <source>
        <dbReference type="Pfam" id="PF12509"/>
    </source>
</evidence>
<feature type="compositionally biased region" description="Polar residues" evidence="1">
    <location>
        <begin position="1240"/>
        <end position="1251"/>
    </location>
</feature>
<protein>
    <submittedName>
        <fullName evidence="4">Testis-expressed protein 15 isoform X2</fullName>
    </submittedName>
</protein>
<proteinExistence type="predicted"/>
<feature type="region of interest" description="Disordered" evidence="1">
    <location>
        <begin position="860"/>
        <end position="897"/>
    </location>
</feature>
<keyword evidence="3" id="KW-1185">Reference proteome</keyword>
<feature type="compositionally biased region" description="Basic and acidic residues" evidence="1">
    <location>
        <begin position="860"/>
        <end position="876"/>
    </location>
</feature>
<name>A0ABM2W9Z8_MESAU</name>
<dbReference type="PANTHER" id="PTHR22380">
    <property type="entry name" value="TESTIS-EXPRESSED PROTEIN 15"/>
    <property type="match status" value="1"/>
</dbReference>
<feature type="compositionally biased region" description="Polar residues" evidence="1">
    <location>
        <begin position="1529"/>
        <end position="1541"/>
    </location>
</feature>
<feature type="compositionally biased region" description="Basic and acidic residues" evidence="1">
    <location>
        <begin position="1298"/>
        <end position="1321"/>
    </location>
</feature>
<organism evidence="3 4">
    <name type="scientific">Mesocricetus auratus</name>
    <name type="common">Golden hamster</name>
    <dbReference type="NCBI Taxonomy" id="10036"/>
    <lineage>
        <taxon>Eukaryota</taxon>
        <taxon>Metazoa</taxon>
        <taxon>Chordata</taxon>
        <taxon>Craniata</taxon>
        <taxon>Vertebrata</taxon>
        <taxon>Euteleostomi</taxon>
        <taxon>Mammalia</taxon>
        <taxon>Eutheria</taxon>
        <taxon>Euarchontoglires</taxon>
        <taxon>Glires</taxon>
        <taxon>Rodentia</taxon>
        <taxon>Myomorpha</taxon>
        <taxon>Muroidea</taxon>
        <taxon>Cricetidae</taxon>
        <taxon>Cricetinae</taxon>
        <taxon>Mesocricetus</taxon>
    </lineage>
</organism>
<feature type="compositionally biased region" description="Polar residues" evidence="1">
    <location>
        <begin position="12"/>
        <end position="27"/>
    </location>
</feature>
<dbReference type="InterPro" id="IPR026616">
    <property type="entry name" value="TEX15"/>
</dbReference>
<evidence type="ECO:0000313" key="3">
    <source>
        <dbReference type="Proteomes" id="UP000886700"/>
    </source>
</evidence>
<feature type="compositionally biased region" description="Basic and acidic residues" evidence="1">
    <location>
        <begin position="1"/>
        <end position="10"/>
    </location>
</feature>
<feature type="region of interest" description="Disordered" evidence="1">
    <location>
        <begin position="552"/>
        <end position="580"/>
    </location>
</feature>
<dbReference type="Pfam" id="PF12509">
    <property type="entry name" value="DUF3715"/>
    <property type="match status" value="1"/>
</dbReference>
<dbReference type="PANTHER" id="PTHR22380:SF1">
    <property type="entry name" value="TESTIS-EXPRESSED PROTEIN 15"/>
    <property type="match status" value="1"/>
</dbReference>
<dbReference type="Proteomes" id="UP000886700">
    <property type="component" value="Unplaced"/>
</dbReference>
<feature type="compositionally biased region" description="Basic and acidic residues" evidence="1">
    <location>
        <begin position="1266"/>
        <end position="1283"/>
    </location>
</feature>
<feature type="region of interest" description="Disordered" evidence="1">
    <location>
        <begin position="1420"/>
        <end position="1588"/>
    </location>
</feature>
<feature type="region of interest" description="Disordered" evidence="1">
    <location>
        <begin position="1"/>
        <end position="29"/>
    </location>
</feature>
<feature type="compositionally biased region" description="Polar residues" evidence="1">
    <location>
        <begin position="1215"/>
        <end position="1233"/>
    </location>
</feature>
<dbReference type="InterPro" id="IPR022188">
    <property type="entry name" value="TASOR_DUF3715"/>
</dbReference>
<gene>
    <name evidence="4" type="primary">Tex15</name>
</gene>
<evidence type="ECO:0000256" key="1">
    <source>
        <dbReference type="SAM" id="MobiDB-lite"/>
    </source>
</evidence>
<evidence type="ECO:0000313" key="4">
    <source>
        <dbReference type="RefSeq" id="XP_040587774.1"/>
    </source>
</evidence>
<sequence>METKENDKYKTWRTSPDSESSWTTGAEPSSRKKFTIPKIRKTTEKVYLSSCYTNTREYGFIHGTLKQSRLDVSCDLQFTWQFGDTKLVRNEYLEKQFSAKRSEMRENGRHGRELEEHFCFLALPQSDVVEIYQNGLSTRASTLKILGNPLLGIYMFRHVDVALNYAHSWGTTVETIMIFKVLFGKVKKVQPSVDKSKVSLDPSPNFDCHMSRNMPSLKDTIELQAYNSMVYFYEYDFFSRPVDRPRQCLPYAIVTVKFIGQKAGNGQLMTSLRFPSTGFPKRLEKTCSLNNCTVAKRIGKGKDATVIFEHFRKPVDSFSQENCPCKALTSEIGSSSLDSSSSYGSVQNGNNSVCEVYSRQTDNSSEVRDATEVHTHNSGLYFMPTANTASGNGDLFSVTYLRSILSSISAALPSQSSTGSSTVITSKLIKDPRLLKREQSMRKQNNADVLPFDKSAGHGNSEIKLTCMPASSVSSPETTPTGHALTNCSDVSCFKFSSERSHCETHNMGSRDYDCTASSKIAITEQFKEQSWFSFPCYLPNAFSNVGKQKYNEEEAQKSSNIPLLPEQSNEPQNSFESEKNTCSKDYQSHISTASWSSDLNTAYKVDHKMSAVSPIQKKGNLDEYVKNTAMMRTFISPEDSSEHVNQTWYKETVHYCTDETICSPIDNCITLHQEHKECGNLNSLKGNCEKTPVTHKLQMPKPSISTTEDKSELDRAAVELVCSLTPHIGCLVQKHPQYPLEHNDNIQTNFVMTQGLTELKAVQNNQRFINVTDAFQEAKDVPQAREQLIGRVISSSATDVSLDSSGCDMIGEYMCIQSENKNETVSMYNLQKDCKETSHIKDDVHDHCLSYVNLKINLQEERDNENPNEAKEKDSTSSPEYSTDNTNESEKQDFHANTVEMREIKSNTKVQILNSEECSTFDSIWGKKGRPAKSTSSESEGSMASLKQSHTPNDGRSVEPFVSTFPETECSSVCVASSATKQVVNTTLLTLNTNFEDHEKYQLKETCDSEISDLCLVKHGVSDCEIDTDKDRLQNFYQLVNENSVLQTFGLGSEIEVELEDYNDTSLFPQNIDSQGHVFCEEFELYESLKSRIAWEGLFGNSNEEMQTSNFAQRESTDPHSTECNCVSFLSQKDKRELHNPMFLPDLQVTITNLISLRIGPTNDSLESKDNFYKRVTESTEPEANEEKAFGFSIYSQPSEENSGFSCENKHNSVQESGHVSKSGISHSSNMCVNHIPGKSNNNSLSTEPSKVTVINEKSNCPTKSKFDLNDTENKKDMESRSSKRSPHVSSRRQNISHKDIRQHETHEKRRKPTSHDSSEHFSSLSQGRIKTFSQSERHIRSVLNILNNEASLCKSKHLSRKLDKAVLHLKKAHRRVHTSLQLISKVGKKRKGPLPRAYSVVCNNFWESCDLQGDSWMSERRSSRHFSSKRRRNTLQLSRKEKMDTATTEPEDNSSQPDISVQTPSAAGCTISSSKKRPVTADKCEVSDAVSNCKKQKVTMKDVRNRQKTMSKNPRTTKSHPKDENRIGSNSSDNLTRDSASPEMVKGQNSTPGSLSPSENIEGAFTPNSESKIELTDSSSDASEYLPEQQESLNGIMKGNVNLNAAQSDKKEHPLVPCNQKDIAATCSPDNSPLQKLHETPADHTQICPSNMKPRNDDPLVPNASVPASCSVRAIHSNLETNDTDFEHEDNEILDLSIKDCTCTSSPEPVCIQDKIPVVQVNKIQPIKDALNPSTSPFGSYGSSALEVNQRAQHTVSKQNGKNPNVLTQKVDTSWNAPPQSTYTAVYNSSEHSFGTSYPYYAWCFYQYSSSSTAVAHTYQGMTTYETPPPMMTAVASAVQNTHFNHSYSEQFSYFARQPQANAFIPGNGFSPSPLPVSYSYQQPAYSQFAPHQLVPQAAYPYPPNPGVLPQAPWTYAPWQQDPFQTRH</sequence>